<protein>
    <submittedName>
        <fullName evidence="1">Uncharacterized protein</fullName>
    </submittedName>
</protein>
<organism evidence="1">
    <name type="scientific">Thermofilum adornatum</name>
    <dbReference type="NCBI Taxonomy" id="1365176"/>
    <lineage>
        <taxon>Archaea</taxon>
        <taxon>Thermoproteota</taxon>
        <taxon>Thermoprotei</taxon>
        <taxon>Thermofilales</taxon>
        <taxon>Thermofilaceae</taxon>
        <taxon>Thermofilum</taxon>
    </lineage>
</organism>
<name>A0A7C1GRL9_9CREN</name>
<gene>
    <name evidence="1" type="ORF">ENN26_04240</name>
</gene>
<sequence length="408" mass="46761">MSLGNIEVYSRLKEVRAKLEHFQLILEQERIQCNMLLGDLASMHEILRLYEKYLEQLNPDAFKELSSVQEKYLELSRKCRPEDVIPRESPLLEKLEAYAKRWQTSVDRLMTAIEYKAYPEVTVSYVRSILVNTEKNLATGDIELVYGNLSLVYDHLDRLAMVYEKHSERLRNEFLQIRDEVGLYKEQVNAGKVKLDRLRGVINIWLNRIDSLAGQLPPVQPLPPILPPTPPSPPERPPIQLPGALRLSCEGKIFSLDLASLYGKALILGRYDPGGLDENVGSLPDALKIQEYSDKPGRILYLFTNLQCRWGCAKGDENCTHRHHVLLTPDPARNTLRISYFPGAFLPVSYAYSERETRRRLVGELELKPGQTVYLWISGVRDFVQGREVPIAINFTTSGRAQRDTITW</sequence>
<accession>A0A7C1GRL9</accession>
<evidence type="ECO:0000313" key="1">
    <source>
        <dbReference type="EMBL" id="HDP14973.1"/>
    </source>
</evidence>
<proteinExistence type="predicted"/>
<comment type="caution">
    <text evidence="1">The sequence shown here is derived from an EMBL/GenBank/DDBJ whole genome shotgun (WGS) entry which is preliminary data.</text>
</comment>
<reference evidence="1" key="1">
    <citation type="journal article" date="2020" name="mSystems">
        <title>Genome- and Community-Level Interaction Insights into Carbon Utilization and Element Cycling Functions of Hydrothermarchaeota in Hydrothermal Sediment.</title>
        <authorList>
            <person name="Zhou Z."/>
            <person name="Liu Y."/>
            <person name="Xu W."/>
            <person name="Pan J."/>
            <person name="Luo Z.H."/>
            <person name="Li M."/>
        </authorList>
    </citation>
    <scope>NUCLEOTIDE SEQUENCE [LARGE SCALE GENOMIC DNA]</scope>
    <source>
        <strain evidence="1">SpSt-116</strain>
    </source>
</reference>
<dbReference type="EMBL" id="DSAY01000076">
    <property type="protein sequence ID" value="HDP14973.1"/>
    <property type="molecule type" value="Genomic_DNA"/>
</dbReference>
<dbReference type="AlphaFoldDB" id="A0A7C1GRL9"/>